<reference evidence="2 3" key="1">
    <citation type="submission" date="2019-09" db="EMBL/GenBank/DDBJ databases">
        <authorList>
            <person name="Depoorter E."/>
        </authorList>
    </citation>
    <scope>NUCLEOTIDE SEQUENCE [LARGE SCALE GENOMIC DNA]</scope>
    <source>
        <strain evidence="2">LMG 24064</strain>
    </source>
</reference>
<dbReference type="Proteomes" id="UP000494222">
    <property type="component" value="Unassembled WGS sequence"/>
</dbReference>
<gene>
    <name evidence="2" type="ORF">BLA24064_01081</name>
</gene>
<feature type="transmembrane region" description="Helical" evidence="1">
    <location>
        <begin position="32"/>
        <end position="51"/>
    </location>
</feature>
<keyword evidence="1" id="KW-0472">Membrane</keyword>
<evidence type="ECO:0000313" key="2">
    <source>
        <dbReference type="EMBL" id="VWB26291.1"/>
    </source>
</evidence>
<evidence type="ECO:0000313" key="3">
    <source>
        <dbReference type="Proteomes" id="UP000494222"/>
    </source>
</evidence>
<evidence type="ECO:0000256" key="1">
    <source>
        <dbReference type="SAM" id="Phobius"/>
    </source>
</evidence>
<dbReference type="AlphaFoldDB" id="A0A6P2I6H5"/>
<organism evidence="2 3">
    <name type="scientific">Burkholderia latens</name>
    <dbReference type="NCBI Taxonomy" id="488446"/>
    <lineage>
        <taxon>Bacteria</taxon>
        <taxon>Pseudomonadati</taxon>
        <taxon>Pseudomonadota</taxon>
        <taxon>Betaproteobacteria</taxon>
        <taxon>Burkholderiales</taxon>
        <taxon>Burkholderiaceae</taxon>
        <taxon>Burkholderia</taxon>
        <taxon>Burkholderia cepacia complex</taxon>
    </lineage>
</organism>
<keyword evidence="1" id="KW-0812">Transmembrane</keyword>
<name>A0A6P2I6H5_9BURK</name>
<proteinExistence type="predicted"/>
<accession>A0A6P2I6H5</accession>
<protein>
    <submittedName>
        <fullName evidence="2">Uncharacterized protein</fullName>
    </submittedName>
</protein>
<dbReference type="EMBL" id="CABVPL010000005">
    <property type="protein sequence ID" value="VWB26291.1"/>
    <property type="molecule type" value="Genomic_DNA"/>
</dbReference>
<sequence length="70" mass="7837">MACGRVQPVRSRTPVNNTFKNAWNGTEHLWKVWRLIGVPLGLLFILPRVPIMGPAYSAPLRAVVRMRGAV</sequence>
<keyword evidence="1" id="KW-1133">Transmembrane helix</keyword>